<reference evidence="13" key="2">
    <citation type="submission" date="2023-05" db="EMBL/GenBank/DDBJ databases">
        <authorList>
            <consortium name="Lawrence Berkeley National Laboratory"/>
            <person name="Steindorff A."/>
            <person name="Hensen N."/>
            <person name="Bonometti L."/>
            <person name="Westerberg I."/>
            <person name="Brannstrom I.O."/>
            <person name="Guillou S."/>
            <person name="Cros-Aarteil S."/>
            <person name="Calhoun S."/>
            <person name="Haridas S."/>
            <person name="Kuo A."/>
            <person name="Mondo S."/>
            <person name="Pangilinan J."/>
            <person name="Riley R."/>
            <person name="Labutti K."/>
            <person name="Andreopoulos B."/>
            <person name="Lipzen A."/>
            <person name="Chen C."/>
            <person name="Yanf M."/>
            <person name="Daum C."/>
            <person name="Ng V."/>
            <person name="Clum A."/>
            <person name="Ohm R."/>
            <person name="Martin F."/>
            <person name="Silar P."/>
            <person name="Natvig D."/>
            <person name="Lalanne C."/>
            <person name="Gautier V."/>
            <person name="Ament-Velasquez S.L."/>
            <person name="Kruys A."/>
            <person name="Hutchinson M.I."/>
            <person name="Powell A.J."/>
            <person name="Barry K."/>
            <person name="Miller A.N."/>
            <person name="Grigoriev I.V."/>
            <person name="Debuchy R."/>
            <person name="Gladieux P."/>
            <person name="Thoren M.H."/>
            <person name="Johannesson H."/>
        </authorList>
    </citation>
    <scope>NUCLEOTIDE SEQUENCE</scope>
    <source>
        <strain evidence="13">CBS 538.74</strain>
    </source>
</reference>
<keyword evidence="5" id="KW-0812">Transmembrane</keyword>
<keyword evidence="9" id="KW-0811">Translocation</keyword>
<evidence type="ECO:0000256" key="6">
    <source>
        <dbReference type="ARBA" id="ARBA00022792"/>
    </source>
</evidence>
<evidence type="ECO:0000256" key="9">
    <source>
        <dbReference type="ARBA" id="ARBA00023010"/>
    </source>
</evidence>
<keyword evidence="10" id="KW-0496">Mitochondrion</keyword>
<dbReference type="PANTHER" id="PTHR12358">
    <property type="entry name" value="SPHINGOSINE KINASE"/>
    <property type="match status" value="1"/>
</dbReference>
<sequence length="489" mass="55079">MADPTPATPPPPAANAAPKAPPGNPALRMLGLPNLPRKLPSRNWMIFWTVSSAITAAIVYDKREKKRAIAKWSHAVDHLAREPLPDQIGLAQPRKLTIYLSSPPGDGLRIAQDHYTEYVKPILAASGLDWEFVQGRREGDVRAYVAERVRRIRHGWEDDGTPDPTKEPTKEEIIDAFRKSRGIKEYDGVRGDVVIGRHTWKEYLRGLHEGWLGPLAPPPPSEPLPAAATPESSTGNKPAAATPESSTEDKPAAATPESSTEDKPAEETKPVEEEKKPAEEEKKPTRPPQPKPHNTTADYSTATLAFRTPSEFDPSTTIREPHLLGFLNTPTRLYRFFNRRKLADEIGREVAAVCLSTYREYQQLASDADAASPTNSNDQPQYEQQKELAWEEKDWVKSVWKEDDPKDVEASQVVEKVLAKPIVMDPRIAERMRRFQLLPEDEERVKRIVVPEEEIEGWIKGKMRQVYRWGANKAFEKKKVTPLDDKDAE</sequence>
<evidence type="ECO:0000313" key="13">
    <source>
        <dbReference type="EMBL" id="KAK4154981.1"/>
    </source>
</evidence>
<dbReference type="Proteomes" id="UP001302745">
    <property type="component" value="Unassembled WGS sequence"/>
</dbReference>
<dbReference type="EMBL" id="MU856897">
    <property type="protein sequence ID" value="KAK4154981.1"/>
    <property type="molecule type" value="Genomic_DNA"/>
</dbReference>
<comment type="subcellular location">
    <subcellularLocation>
        <location evidence="1">Mitochondrion inner membrane</location>
        <topology evidence="1">Single-pass membrane protein</topology>
    </subcellularLocation>
</comment>
<dbReference type="InterPro" id="IPR050187">
    <property type="entry name" value="Lipid_Phosphate_FormReg"/>
</dbReference>
<evidence type="ECO:0000256" key="8">
    <source>
        <dbReference type="ARBA" id="ARBA00022989"/>
    </source>
</evidence>
<evidence type="ECO:0000256" key="1">
    <source>
        <dbReference type="ARBA" id="ARBA00004434"/>
    </source>
</evidence>
<keyword evidence="4" id="KW-0813">Transport</keyword>
<evidence type="ECO:0000256" key="12">
    <source>
        <dbReference type="SAM" id="MobiDB-lite"/>
    </source>
</evidence>
<keyword evidence="11" id="KW-0472">Membrane</keyword>
<evidence type="ECO:0000256" key="3">
    <source>
        <dbReference type="ARBA" id="ARBA00020796"/>
    </source>
</evidence>
<evidence type="ECO:0000256" key="2">
    <source>
        <dbReference type="ARBA" id="ARBA00006355"/>
    </source>
</evidence>
<dbReference type="AlphaFoldDB" id="A0AAN6VRE0"/>
<evidence type="ECO:0000256" key="4">
    <source>
        <dbReference type="ARBA" id="ARBA00022448"/>
    </source>
</evidence>
<dbReference type="PANTHER" id="PTHR12358:SF101">
    <property type="entry name" value="MITOCHONDRIAL IMPORT INNER MEMBRANE TRANSLOCASE SUBUNIT TIM54"/>
    <property type="match status" value="1"/>
</dbReference>
<evidence type="ECO:0000256" key="11">
    <source>
        <dbReference type="ARBA" id="ARBA00023136"/>
    </source>
</evidence>
<protein>
    <recommendedName>
        <fullName evidence="3">Mitochondrial import inner membrane translocase subunit TIM54</fullName>
    </recommendedName>
</protein>
<evidence type="ECO:0000313" key="14">
    <source>
        <dbReference type="Proteomes" id="UP001302745"/>
    </source>
</evidence>
<dbReference type="GO" id="GO:0015031">
    <property type="term" value="P:protein transport"/>
    <property type="evidence" value="ECO:0007669"/>
    <property type="project" value="UniProtKB-KW"/>
</dbReference>
<feature type="compositionally biased region" description="Low complexity" evidence="12">
    <location>
        <begin position="224"/>
        <end position="234"/>
    </location>
</feature>
<keyword evidence="14" id="KW-1185">Reference proteome</keyword>
<feature type="compositionally biased region" description="Polar residues" evidence="12">
    <location>
        <begin position="372"/>
        <end position="383"/>
    </location>
</feature>
<evidence type="ECO:0000256" key="5">
    <source>
        <dbReference type="ARBA" id="ARBA00022692"/>
    </source>
</evidence>
<dbReference type="InterPro" id="IPR021056">
    <property type="entry name" value="Mt_import_IM_translocase_Tim54"/>
</dbReference>
<reference evidence="13" key="1">
    <citation type="journal article" date="2023" name="Mol. Phylogenet. Evol.">
        <title>Genome-scale phylogeny and comparative genomics of the fungal order Sordariales.</title>
        <authorList>
            <person name="Hensen N."/>
            <person name="Bonometti L."/>
            <person name="Westerberg I."/>
            <person name="Brannstrom I.O."/>
            <person name="Guillou S."/>
            <person name="Cros-Aarteil S."/>
            <person name="Calhoun S."/>
            <person name="Haridas S."/>
            <person name="Kuo A."/>
            <person name="Mondo S."/>
            <person name="Pangilinan J."/>
            <person name="Riley R."/>
            <person name="LaButti K."/>
            <person name="Andreopoulos B."/>
            <person name="Lipzen A."/>
            <person name="Chen C."/>
            <person name="Yan M."/>
            <person name="Daum C."/>
            <person name="Ng V."/>
            <person name="Clum A."/>
            <person name="Steindorff A."/>
            <person name="Ohm R.A."/>
            <person name="Martin F."/>
            <person name="Silar P."/>
            <person name="Natvig D.O."/>
            <person name="Lalanne C."/>
            <person name="Gautier V."/>
            <person name="Ament-Velasquez S.L."/>
            <person name="Kruys A."/>
            <person name="Hutchinson M.I."/>
            <person name="Powell A.J."/>
            <person name="Barry K."/>
            <person name="Miller A.N."/>
            <person name="Grigoriev I.V."/>
            <person name="Debuchy R."/>
            <person name="Gladieux P."/>
            <person name="Hiltunen Thoren M."/>
            <person name="Johannesson H."/>
        </authorList>
    </citation>
    <scope>NUCLEOTIDE SEQUENCE</scope>
    <source>
        <strain evidence="13">CBS 538.74</strain>
    </source>
</reference>
<keyword evidence="6" id="KW-0999">Mitochondrion inner membrane</keyword>
<keyword evidence="7" id="KW-0653">Protein transport</keyword>
<comment type="caution">
    <text evidence="13">The sequence shown here is derived from an EMBL/GenBank/DDBJ whole genome shotgun (WGS) entry which is preliminary data.</text>
</comment>
<organism evidence="13 14">
    <name type="scientific">Chaetomidium leptoderma</name>
    <dbReference type="NCBI Taxonomy" id="669021"/>
    <lineage>
        <taxon>Eukaryota</taxon>
        <taxon>Fungi</taxon>
        <taxon>Dikarya</taxon>
        <taxon>Ascomycota</taxon>
        <taxon>Pezizomycotina</taxon>
        <taxon>Sordariomycetes</taxon>
        <taxon>Sordariomycetidae</taxon>
        <taxon>Sordariales</taxon>
        <taxon>Chaetomiaceae</taxon>
        <taxon>Chaetomidium</taxon>
    </lineage>
</organism>
<gene>
    <name evidence="13" type="ORF">C8A00DRAFT_13909</name>
</gene>
<accession>A0AAN6VRE0</accession>
<name>A0AAN6VRE0_9PEZI</name>
<feature type="compositionally biased region" description="Pro residues" evidence="12">
    <location>
        <begin position="1"/>
        <end position="24"/>
    </location>
</feature>
<feature type="compositionally biased region" description="Basic and acidic residues" evidence="12">
    <location>
        <begin position="260"/>
        <end position="284"/>
    </location>
</feature>
<comment type="similarity">
    <text evidence="2">Belongs to the TIM54 family.</text>
</comment>
<feature type="region of interest" description="Disordered" evidence="12">
    <location>
        <begin position="366"/>
        <end position="385"/>
    </location>
</feature>
<evidence type="ECO:0000256" key="7">
    <source>
        <dbReference type="ARBA" id="ARBA00022927"/>
    </source>
</evidence>
<evidence type="ECO:0000256" key="10">
    <source>
        <dbReference type="ARBA" id="ARBA00023128"/>
    </source>
</evidence>
<dbReference type="Pfam" id="PF11711">
    <property type="entry name" value="Tim54"/>
    <property type="match status" value="1"/>
</dbReference>
<feature type="region of interest" description="Disordered" evidence="12">
    <location>
        <begin position="214"/>
        <end position="297"/>
    </location>
</feature>
<proteinExistence type="inferred from homology"/>
<feature type="region of interest" description="Disordered" evidence="12">
    <location>
        <begin position="1"/>
        <end position="25"/>
    </location>
</feature>
<dbReference type="GO" id="GO:0005743">
    <property type="term" value="C:mitochondrial inner membrane"/>
    <property type="evidence" value="ECO:0007669"/>
    <property type="project" value="UniProtKB-SubCell"/>
</dbReference>
<keyword evidence="8" id="KW-1133">Transmembrane helix</keyword>